<dbReference type="GO" id="GO:1901135">
    <property type="term" value="P:carbohydrate derivative metabolic process"/>
    <property type="evidence" value="ECO:0007669"/>
    <property type="project" value="UniProtKB-ARBA"/>
</dbReference>
<name>A0A172X0A1_HAFAL</name>
<dbReference type="AlphaFoldDB" id="A0A172X0A1"/>
<proteinExistence type="predicted"/>
<dbReference type="InterPro" id="IPR001296">
    <property type="entry name" value="Glyco_trans_1"/>
</dbReference>
<dbReference type="SUPFAM" id="SSF53756">
    <property type="entry name" value="UDP-Glycosyltransferase/glycogen phosphorylase"/>
    <property type="match status" value="1"/>
</dbReference>
<evidence type="ECO:0000259" key="2">
    <source>
        <dbReference type="Pfam" id="PF13477"/>
    </source>
</evidence>
<dbReference type="Pfam" id="PF00534">
    <property type="entry name" value="Glycos_transf_1"/>
    <property type="match status" value="1"/>
</dbReference>
<dbReference type="PANTHER" id="PTHR12526:SF638">
    <property type="entry name" value="SPORE COAT PROTEIN SA"/>
    <property type="match status" value="1"/>
</dbReference>
<keyword evidence="3" id="KW-0808">Transferase</keyword>
<accession>A0A172X0A1</accession>
<dbReference type="CDD" id="cd03808">
    <property type="entry name" value="GT4_CapM-like"/>
    <property type="match status" value="1"/>
</dbReference>
<evidence type="ECO:0000313" key="3">
    <source>
        <dbReference type="EMBL" id="ANF30050.1"/>
    </source>
</evidence>
<dbReference type="Gene3D" id="3.40.50.2000">
    <property type="entry name" value="Glycogen Phosphorylase B"/>
    <property type="match status" value="2"/>
</dbReference>
<keyword evidence="3" id="KW-0328">Glycosyltransferase</keyword>
<gene>
    <name evidence="3" type="primary">pglA</name>
</gene>
<reference evidence="3" key="1">
    <citation type="journal article" date="2016" name="PLoS ONE">
        <title>Genetic Diversity of O-Antigens in Hafnia alvei and the Development of a Suspension Array for Serotype Detection.</title>
        <authorList>
            <person name="Duan Z."/>
            <person name="Niedziela T."/>
            <person name="Lugowski C."/>
            <person name="Cao B."/>
            <person name="Wang T."/>
            <person name="Xu L."/>
            <person name="Yang B."/>
            <person name="Liu B."/>
            <person name="Wang L."/>
        </authorList>
    </citation>
    <scope>NUCLEOTIDE SEQUENCE</scope>
    <source>
        <strain evidence="3">PCM1211</strain>
    </source>
</reference>
<dbReference type="EC" id="2.4.1.290" evidence="3"/>
<feature type="domain" description="Glycosyltransferase subfamily 4-like N-terminal" evidence="2">
    <location>
        <begin position="4"/>
        <end position="157"/>
    </location>
</feature>
<dbReference type="InterPro" id="IPR028098">
    <property type="entry name" value="Glyco_trans_4-like_N"/>
</dbReference>
<dbReference type="PANTHER" id="PTHR12526">
    <property type="entry name" value="GLYCOSYLTRANSFERASE"/>
    <property type="match status" value="1"/>
</dbReference>
<feature type="domain" description="Glycosyl transferase family 1" evidence="1">
    <location>
        <begin position="203"/>
        <end position="357"/>
    </location>
</feature>
<dbReference type="EMBL" id="KX117088">
    <property type="protein sequence ID" value="ANF30050.1"/>
    <property type="molecule type" value="Genomic_DNA"/>
</dbReference>
<dbReference type="Pfam" id="PF13477">
    <property type="entry name" value="Glyco_trans_4_2"/>
    <property type="match status" value="1"/>
</dbReference>
<protein>
    <submittedName>
        <fullName evidence="3">N, N'-diacetylbacillosaminyl-diphospho-undecaprenol alpha-1,3-N-acetylgalactosaminyltransferase</fullName>
        <ecNumber evidence="3">2.4.1.290</ecNumber>
    </submittedName>
</protein>
<evidence type="ECO:0000259" key="1">
    <source>
        <dbReference type="Pfam" id="PF00534"/>
    </source>
</evidence>
<dbReference type="GO" id="GO:0102335">
    <property type="term" value="F:N,N'-diacetylbacillosaminyl-diphospho-undecaprenol alpha-1,3-N-acetylgalactosaminyltransferase activity"/>
    <property type="evidence" value="ECO:0007669"/>
    <property type="project" value="UniProtKB-EC"/>
</dbReference>
<organism evidence="3">
    <name type="scientific">Hafnia alvei</name>
    <dbReference type="NCBI Taxonomy" id="569"/>
    <lineage>
        <taxon>Bacteria</taxon>
        <taxon>Pseudomonadati</taxon>
        <taxon>Pseudomonadota</taxon>
        <taxon>Gammaproteobacteria</taxon>
        <taxon>Enterobacterales</taxon>
        <taxon>Hafniaceae</taxon>
        <taxon>Hafnia</taxon>
    </lineage>
</organism>
<sequence>MHMKVLLIGNQSSTVVIFRRKIITALTEQGYSVYTLTMDNDKDNFIKIKKMGAMPSFYPFSRSGLNPLSDFLNTYKLSKKIKSIEPDVVLCFFPKPVIFGSLAAKLARVKNIYLLLEGLGFCFTTHAYKDSWRKTILRNIQVFLYKISLPRANKVLFLNHDDYHDLILEKNIKIKSSAVIGGIGVDVVGYAYSEPPSPPTHSIHFGMISRLLVEKGVREFVEAAKIIKSKYPSVRFSIAGAVDDNPGGINQIQVEQWMSEGNVEFLGQISEIKNYLEKISVFVLPSYREGVPRSTQEAMSIGRAVITTDVPGCRETIIDSYNGYMIPPWDIAALVEAMIAFIEHPERIVSMGKASRKIAVEKFDENDASAKLIGILTENFKG</sequence>